<evidence type="ECO:0000313" key="2">
    <source>
        <dbReference type="Proteomes" id="UP001215598"/>
    </source>
</evidence>
<organism evidence="1 2">
    <name type="scientific">Mycena metata</name>
    <dbReference type="NCBI Taxonomy" id="1033252"/>
    <lineage>
        <taxon>Eukaryota</taxon>
        <taxon>Fungi</taxon>
        <taxon>Dikarya</taxon>
        <taxon>Basidiomycota</taxon>
        <taxon>Agaricomycotina</taxon>
        <taxon>Agaricomycetes</taxon>
        <taxon>Agaricomycetidae</taxon>
        <taxon>Agaricales</taxon>
        <taxon>Marasmiineae</taxon>
        <taxon>Mycenaceae</taxon>
        <taxon>Mycena</taxon>
    </lineage>
</organism>
<protein>
    <recommendedName>
        <fullName evidence="3">F-box domain-containing protein</fullName>
    </recommendedName>
</protein>
<reference evidence="1" key="1">
    <citation type="submission" date="2023-03" db="EMBL/GenBank/DDBJ databases">
        <title>Massive genome expansion in bonnet fungi (Mycena s.s.) driven by repeated elements and novel gene families across ecological guilds.</title>
        <authorList>
            <consortium name="Lawrence Berkeley National Laboratory"/>
            <person name="Harder C.B."/>
            <person name="Miyauchi S."/>
            <person name="Viragh M."/>
            <person name="Kuo A."/>
            <person name="Thoen E."/>
            <person name="Andreopoulos B."/>
            <person name="Lu D."/>
            <person name="Skrede I."/>
            <person name="Drula E."/>
            <person name="Henrissat B."/>
            <person name="Morin E."/>
            <person name="Kohler A."/>
            <person name="Barry K."/>
            <person name="LaButti K."/>
            <person name="Morin E."/>
            <person name="Salamov A."/>
            <person name="Lipzen A."/>
            <person name="Mereny Z."/>
            <person name="Hegedus B."/>
            <person name="Baldrian P."/>
            <person name="Stursova M."/>
            <person name="Weitz H."/>
            <person name="Taylor A."/>
            <person name="Grigoriev I.V."/>
            <person name="Nagy L.G."/>
            <person name="Martin F."/>
            <person name="Kauserud H."/>
        </authorList>
    </citation>
    <scope>NUCLEOTIDE SEQUENCE</scope>
    <source>
        <strain evidence="1">CBHHK182m</strain>
    </source>
</reference>
<feature type="non-terminal residue" evidence="1">
    <location>
        <position position="1"/>
    </location>
</feature>
<dbReference type="AlphaFoldDB" id="A0AAD7MWB9"/>
<dbReference type="EMBL" id="JARKIB010000126">
    <property type="protein sequence ID" value="KAJ7735505.1"/>
    <property type="molecule type" value="Genomic_DNA"/>
</dbReference>
<comment type="caution">
    <text evidence="1">The sequence shown here is derived from an EMBL/GenBank/DDBJ whole genome shotgun (WGS) entry which is preliminary data.</text>
</comment>
<sequence length="62" mass="6899">PIRWVPNEILCEIFVVAKADEPEPLGTGVGAVVTQVCARWRNIACAHPRLWSTFSFPPFAPH</sequence>
<dbReference type="Proteomes" id="UP001215598">
    <property type="component" value="Unassembled WGS sequence"/>
</dbReference>
<proteinExistence type="predicted"/>
<feature type="non-terminal residue" evidence="1">
    <location>
        <position position="62"/>
    </location>
</feature>
<evidence type="ECO:0000313" key="1">
    <source>
        <dbReference type="EMBL" id="KAJ7735505.1"/>
    </source>
</evidence>
<keyword evidence="2" id="KW-1185">Reference proteome</keyword>
<dbReference type="Gene3D" id="1.20.1280.50">
    <property type="match status" value="1"/>
</dbReference>
<evidence type="ECO:0008006" key="3">
    <source>
        <dbReference type="Google" id="ProtNLM"/>
    </source>
</evidence>
<accession>A0AAD7MWB9</accession>
<gene>
    <name evidence="1" type="ORF">B0H16DRAFT_1226547</name>
</gene>
<name>A0AAD7MWB9_9AGAR</name>